<dbReference type="RefSeq" id="WP_115152941.1">
    <property type="nucleotide sequence ID" value="NZ_UGTJ01000001.1"/>
</dbReference>
<dbReference type="PANTHER" id="PTHR30383">
    <property type="entry name" value="THIOESTERASE 1/PROTEASE 1/LYSOPHOSPHOLIPASE L1"/>
    <property type="match status" value="1"/>
</dbReference>
<dbReference type="Proteomes" id="UP000255283">
    <property type="component" value="Unassembled WGS sequence"/>
</dbReference>
<dbReference type="Pfam" id="PF13472">
    <property type="entry name" value="Lipase_GDSL_2"/>
    <property type="match status" value="1"/>
</dbReference>
<sequence>MKKTIHLLLCLLLATPVAAQRMQNTKSAQTTFLHPWAGKRVAYFGDSITDPQNRGSKKKYWNFLQELLNITPYVYGKSGRQWNDIPRQAEQLKQEHGTDFDAIVIFMGTNDYNNAVPIGEWFEETEDSVVAARDTRWAKRKYLRKKRTPAMDADTYRGRINIALSHLKTMYPTKQIVLLTPIHRALFYGNEHNIQPSEEYQNAVGIYFDRYVESVKEAGNIWAVPVIDLHADSGLYPLSDEGATLFHDSAKDRLHPNDAGHSRMAQTLYYRLAALPCSF</sequence>
<dbReference type="InterPro" id="IPR036514">
    <property type="entry name" value="SGNH_hydro_sf"/>
</dbReference>
<evidence type="ECO:0000313" key="4">
    <source>
        <dbReference type="Proteomes" id="UP000255283"/>
    </source>
</evidence>
<accession>A0AAQ1UGT1</accession>
<evidence type="ECO:0000256" key="1">
    <source>
        <dbReference type="SAM" id="SignalP"/>
    </source>
</evidence>
<dbReference type="EMBL" id="UGTJ01000001">
    <property type="protein sequence ID" value="SUB78834.1"/>
    <property type="molecule type" value="Genomic_DNA"/>
</dbReference>
<feature type="signal peptide" evidence="1">
    <location>
        <begin position="1"/>
        <end position="19"/>
    </location>
</feature>
<dbReference type="SUPFAM" id="SSF52266">
    <property type="entry name" value="SGNH hydrolase"/>
    <property type="match status" value="1"/>
</dbReference>
<feature type="chain" id="PRO_5042924853" evidence="1">
    <location>
        <begin position="20"/>
        <end position="279"/>
    </location>
</feature>
<dbReference type="GO" id="GO:0004622">
    <property type="term" value="F:phosphatidylcholine lysophospholipase activity"/>
    <property type="evidence" value="ECO:0007669"/>
    <property type="project" value="TreeGrafter"/>
</dbReference>
<comment type="caution">
    <text evidence="3">The sequence shown here is derived from an EMBL/GenBank/DDBJ whole genome shotgun (WGS) entry which is preliminary data.</text>
</comment>
<gene>
    <name evidence="3" type="ORF">NCTC13063_00080</name>
</gene>
<proteinExistence type="predicted"/>
<dbReference type="InterPro" id="IPR013830">
    <property type="entry name" value="SGNH_hydro"/>
</dbReference>
<dbReference type="PANTHER" id="PTHR30383:SF5">
    <property type="entry name" value="SGNH HYDROLASE-TYPE ESTERASE DOMAIN-CONTAINING PROTEIN"/>
    <property type="match status" value="1"/>
</dbReference>
<reference evidence="3 4" key="1">
    <citation type="submission" date="2018-06" db="EMBL/GenBank/DDBJ databases">
        <authorList>
            <consortium name="Pathogen Informatics"/>
            <person name="Doyle S."/>
        </authorList>
    </citation>
    <scope>NUCLEOTIDE SEQUENCE [LARGE SCALE GENOMIC DNA]</scope>
    <source>
        <strain evidence="3 4">NCTC13063</strain>
    </source>
</reference>
<feature type="domain" description="SGNH hydrolase-type esterase" evidence="2">
    <location>
        <begin position="44"/>
        <end position="262"/>
    </location>
</feature>
<dbReference type="AlphaFoldDB" id="A0AAQ1UGT1"/>
<evidence type="ECO:0000259" key="2">
    <source>
        <dbReference type="Pfam" id="PF13472"/>
    </source>
</evidence>
<evidence type="ECO:0000313" key="3">
    <source>
        <dbReference type="EMBL" id="SUB78834.1"/>
    </source>
</evidence>
<dbReference type="Gene3D" id="3.40.50.1110">
    <property type="entry name" value="SGNH hydrolase"/>
    <property type="match status" value="1"/>
</dbReference>
<dbReference type="InterPro" id="IPR051532">
    <property type="entry name" value="Ester_Hydrolysis_Enzymes"/>
</dbReference>
<organism evidence="3 4">
    <name type="scientific">Segatella buccae</name>
    <dbReference type="NCBI Taxonomy" id="28126"/>
    <lineage>
        <taxon>Bacteria</taxon>
        <taxon>Pseudomonadati</taxon>
        <taxon>Bacteroidota</taxon>
        <taxon>Bacteroidia</taxon>
        <taxon>Bacteroidales</taxon>
        <taxon>Prevotellaceae</taxon>
        <taxon>Segatella</taxon>
    </lineage>
</organism>
<name>A0AAQ1UGT1_9BACT</name>
<keyword evidence="1" id="KW-0732">Signal</keyword>
<dbReference type="CDD" id="cd00229">
    <property type="entry name" value="SGNH_hydrolase"/>
    <property type="match status" value="1"/>
</dbReference>
<protein>
    <submittedName>
        <fullName evidence="3">GDSL-like Lipase/Acylhydrolase</fullName>
    </submittedName>
</protein>